<dbReference type="Proteomes" id="UP001491310">
    <property type="component" value="Unassembled WGS sequence"/>
</dbReference>
<feature type="domain" description="F-box/LRR-repeat protein 15-like leucin rich repeat" evidence="2">
    <location>
        <begin position="182"/>
        <end position="254"/>
    </location>
</feature>
<comment type="subcellular location">
    <subcellularLocation>
        <location evidence="1">Cytoplasm</location>
        <location evidence="1">Cytoskeleton</location>
        <location evidence="1">Cilium axoneme</location>
    </subcellularLocation>
</comment>
<name>A0ABR2YS12_9CHLO</name>
<dbReference type="Pfam" id="PF13516">
    <property type="entry name" value="LRR_6"/>
    <property type="match status" value="1"/>
</dbReference>
<proteinExistence type="predicted"/>
<keyword evidence="4" id="KW-1185">Reference proteome</keyword>
<reference evidence="3 4" key="1">
    <citation type="journal article" date="2024" name="Nat. Commun.">
        <title>Phylogenomics reveals the evolutionary origins of lichenization in chlorophyte algae.</title>
        <authorList>
            <person name="Puginier C."/>
            <person name="Libourel C."/>
            <person name="Otte J."/>
            <person name="Skaloud P."/>
            <person name="Haon M."/>
            <person name="Grisel S."/>
            <person name="Petersen M."/>
            <person name="Berrin J.G."/>
            <person name="Delaux P.M."/>
            <person name="Dal Grande F."/>
            <person name="Keller J."/>
        </authorList>
    </citation>
    <scope>NUCLEOTIDE SEQUENCE [LARGE SCALE GENOMIC DNA]</scope>
    <source>
        <strain evidence="3 4">SAG 216-7</strain>
    </source>
</reference>
<evidence type="ECO:0000313" key="3">
    <source>
        <dbReference type="EMBL" id="KAK9909366.1"/>
    </source>
</evidence>
<organism evidence="3 4">
    <name type="scientific">Coccomyxa subellipsoidea</name>
    <dbReference type="NCBI Taxonomy" id="248742"/>
    <lineage>
        <taxon>Eukaryota</taxon>
        <taxon>Viridiplantae</taxon>
        <taxon>Chlorophyta</taxon>
        <taxon>core chlorophytes</taxon>
        <taxon>Trebouxiophyceae</taxon>
        <taxon>Trebouxiophyceae incertae sedis</taxon>
        <taxon>Coccomyxaceae</taxon>
        <taxon>Coccomyxa</taxon>
    </lineage>
</organism>
<dbReference type="InterPro" id="IPR057207">
    <property type="entry name" value="FBXL15_LRR"/>
</dbReference>
<gene>
    <name evidence="3" type="ORF">WJX75_001064</name>
</gene>
<dbReference type="Pfam" id="PF25372">
    <property type="entry name" value="DUF7885"/>
    <property type="match status" value="1"/>
</dbReference>
<dbReference type="PANTHER" id="PTHR13318:SF95">
    <property type="entry name" value="F-BOX PROTEIN YLR352W"/>
    <property type="match status" value="1"/>
</dbReference>
<dbReference type="PANTHER" id="PTHR13318">
    <property type="entry name" value="PARTNER OF PAIRED, ISOFORM B-RELATED"/>
    <property type="match status" value="1"/>
</dbReference>
<protein>
    <recommendedName>
        <fullName evidence="2">F-box/LRR-repeat protein 15-like leucin rich repeat domain-containing protein</fullName>
    </recommendedName>
</protein>
<dbReference type="SMART" id="SM00367">
    <property type="entry name" value="LRR_CC"/>
    <property type="match status" value="8"/>
</dbReference>
<evidence type="ECO:0000256" key="1">
    <source>
        <dbReference type="ARBA" id="ARBA00004430"/>
    </source>
</evidence>
<dbReference type="InterPro" id="IPR006553">
    <property type="entry name" value="Leu-rich_rpt_Cys-con_subtyp"/>
</dbReference>
<accession>A0ABR2YS12</accession>
<comment type="caution">
    <text evidence="3">The sequence shown here is derived from an EMBL/GenBank/DDBJ whole genome shotgun (WGS) entry which is preliminary data.</text>
</comment>
<dbReference type="Gene3D" id="3.80.10.10">
    <property type="entry name" value="Ribonuclease Inhibitor"/>
    <property type="match status" value="3"/>
</dbReference>
<dbReference type="SUPFAM" id="SSF52047">
    <property type="entry name" value="RNI-like"/>
    <property type="match status" value="1"/>
</dbReference>
<dbReference type="EMBL" id="JALJOT010000006">
    <property type="protein sequence ID" value="KAK9909366.1"/>
    <property type="molecule type" value="Genomic_DNA"/>
</dbReference>
<sequence length="325" mass="34182">MSDETCADIATLRQVQTLGLACSALEGCLVPACISHAGLHSLCGMTQLAALDLSGHAAISDAGIAEIARHLTRLTHLDLRKPACDNPGTAAVTDAGIAALGTLTLLESVRLSQAQVGQAGCAALASLPRLQCLELSYCDSLSDTPVCELARLRALTELSLAGNASVTDIAVTALVRGMPDLVRLDLSACHLHVGDISLYAIATLPKLQMLRLHSCERVSDVGIGGLCAGAAAASVTHLDVRGCERISDGGAASIGKCLRQLQYLSLEHCHLIGDRGIRALSGLQHLEILRLGGTGITTDAFAQDFTRRVRLELPNNNRIWWMLDS</sequence>
<dbReference type="InterPro" id="IPR032675">
    <property type="entry name" value="LRR_dom_sf"/>
</dbReference>
<evidence type="ECO:0000259" key="2">
    <source>
        <dbReference type="Pfam" id="PF25372"/>
    </source>
</evidence>
<dbReference type="InterPro" id="IPR001611">
    <property type="entry name" value="Leu-rich_rpt"/>
</dbReference>
<evidence type="ECO:0000313" key="4">
    <source>
        <dbReference type="Proteomes" id="UP001491310"/>
    </source>
</evidence>